<proteinExistence type="predicted"/>
<dbReference type="Gene3D" id="1.10.10.10">
    <property type="entry name" value="Winged helix-like DNA-binding domain superfamily/Winged helix DNA-binding domain"/>
    <property type="match status" value="1"/>
</dbReference>
<dbReference type="SMART" id="SM00753">
    <property type="entry name" value="PAM"/>
    <property type="match status" value="1"/>
</dbReference>
<evidence type="ECO:0000313" key="2">
    <source>
        <dbReference type="Proteomes" id="UP000509704"/>
    </source>
</evidence>
<dbReference type="EMBL" id="CP058605">
    <property type="protein sequence ID" value="QLG71482.1"/>
    <property type="molecule type" value="Genomic_DNA"/>
</dbReference>
<dbReference type="RefSeq" id="XP_037143210.1">
    <property type="nucleotide sequence ID" value="XM_037287315.1"/>
</dbReference>
<dbReference type="PANTHER" id="PTHR12732:SF0">
    <property type="entry name" value="PCI DOMAIN-CONTAINING PROTEIN 2"/>
    <property type="match status" value="1"/>
</dbReference>
<keyword evidence="2" id="KW-1185">Reference proteome</keyword>
<dbReference type="Proteomes" id="UP000509704">
    <property type="component" value="Chromosome 2"/>
</dbReference>
<protein>
    <submittedName>
        <fullName evidence="1">Uncharacterized protein</fullName>
    </submittedName>
</protein>
<reference evidence="1 2" key="1">
    <citation type="submission" date="2020-07" db="EMBL/GenBank/DDBJ databases">
        <title>The yeast mating-type switching endonuclease HO is a domesticated member of an unorthodox homing genetic element family.</title>
        <authorList>
            <person name="Coughlan A.Y."/>
            <person name="Lombardi L."/>
            <person name="Braun-Galleani S."/>
            <person name="Martos A.R."/>
            <person name="Galeote V."/>
            <person name="Bigey F."/>
            <person name="Dequin S."/>
            <person name="Byrne K.P."/>
            <person name="Wolfe K.H."/>
        </authorList>
    </citation>
    <scope>NUCLEOTIDE SEQUENCE [LARGE SCALE GENOMIC DNA]</scope>
    <source>
        <strain evidence="1 2">NRRL Y-6702</strain>
    </source>
</reference>
<organism evidence="1 2">
    <name type="scientific">Zygotorulaspora mrakii</name>
    <name type="common">Zygosaccharomyces mrakii</name>
    <dbReference type="NCBI Taxonomy" id="42260"/>
    <lineage>
        <taxon>Eukaryota</taxon>
        <taxon>Fungi</taxon>
        <taxon>Dikarya</taxon>
        <taxon>Ascomycota</taxon>
        <taxon>Saccharomycotina</taxon>
        <taxon>Saccharomycetes</taxon>
        <taxon>Saccharomycetales</taxon>
        <taxon>Saccharomycetaceae</taxon>
        <taxon>Zygotorulaspora</taxon>
    </lineage>
</organism>
<dbReference type="KEGG" id="zmk:HG535_0B05240"/>
<dbReference type="GeneID" id="59235143"/>
<dbReference type="GO" id="GO:0003723">
    <property type="term" value="F:RNA binding"/>
    <property type="evidence" value="ECO:0007669"/>
    <property type="project" value="InterPro"/>
</dbReference>
<evidence type="ECO:0000313" key="1">
    <source>
        <dbReference type="EMBL" id="QLG71482.1"/>
    </source>
</evidence>
<name>A0A7H9B124_ZYGMR</name>
<accession>A0A7H9B124</accession>
<sequence length="383" mass="45163">MSINLNHYFTEKCYDGNFLNFLSIHDNGRSYYLTMPNDGKLDELYNVTMELKSRQLTGTKQQVFEVSEQQLKLLNRIAEQETNWIVYPLFIVAEQFYQISKTINSISELERCGRTIHRSFNLCLNDRNPTLPKNRRIGCYMFANLEFQLYHKLKNRDMMKNLVKVLQSRRQEIPTLRQSLARYHKSHMVKYNYYMGEYYGCYEGDFSRGHEYLSDALMDCSRDPRLTKKRQRIVILLVPMAVLMKKRPVKVPEIYHNMLKALKTGNLSQYDAQVHKNEIFYLENGLYVAMSLIRELVLLRLIKQCYRYYGSRNILPLSIIAIGYTKSTQRGKQRAKKLTPQAERELLDSLECQLANLIAKDHIKGYLSHSNRCIVLSKKNPFP</sequence>
<gene>
    <name evidence="1" type="ORF">HG535_0B05240</name>
</gene>
<dbReference type="AlphaFoldDB" id="A0A7H9B124"/>
<dbReference type="InterPro" id="IPR045114">
    <property type="entry name" value="Csn12-like"/>
</dbReference>
<dbReference type="GO" id="GO:0003690">
    <property type="term" value="F:double-stranded DNA binding"/>
    <property type="evidence" value="ECO:0007669"/>
    <property type="project" value="InterPro"/>
</dbReference>
<dbReference type="InterPro" id="IPR036388">
    <property type="entry name" value="WH-like_DNA-bd_sf"/>
</dbReference>
<dbReference type="PANTHER" id="PTHR12732">
    <property type="entry name" value="UNCHARACTERIZED PROTEASOME COMPONENT REGION PCI-CONTAINING"/>
    <property type="match status" value="1"/>
</dbReference>
<dbReference type="OrthoDB" id="10252687at2759"/>